<dbReference type="Pfam" id="PF09353">
    <property type="entry name" value="DUF1995"/>
    <property type="match status" value="1"/>
</dbReference>
<protein>
    <submittedName>
        <fullName evidence="4">Uncharacterized protein LOC130496158</fullName>
    </submittedName>
</protein>
<dbReference type="PANTHER" id="PTHR36365:SF1">
    <property type="entry name" value="OS05G0500400 PROTEIN"/>
    <property type="match status" value="1"/>
</dbReference>
<dbReference type="PANTHER" id="PTHR36365">
    <property type="entry name" value="OS05G0500400 PROTEIN"/>
    <property type="match status" value="1"/>
</dbReference>
<dbReference type="KEGG" id="rsz:130496158"/>
<keyword evidence="3" id="KW-1185">Reference proteome</keyword>
<feature type="region of interest" description="Disordered" evidence="1">
    <location>
        <begin position="1"/>
        <end position="55"/>
    </location>
</feature>
<evidence type="ECO:0000313" key="3">
    <source>
        <dbReference type="Proteomes" id="UP000504610"/>
    </source>
</evidence>
<reference evidence="4" key="2">
    <citation type="submission" date="2025-08" db="UniProtKB">
        <authorList>
            <consortium name="RefSeq"/>
        </authorList>
    </citation>
    <scope>IDENTIFICATION</scope>
    <source>
        <tissue evidence="4">Leaf</tissue>
    </source>
</reference>
<feature type="domain" description="DUF1995" evidence="2">
    <location>
        <begin position="73"/>
        <end position="313"/>
    </location>
</feature>
<sequence length="344" mass="38153">MASSSALFKFHSQTFKSPNPSPPSSNHPKPRISHLHFPNSTSRHSRRLSKESTTRTRFLAPLCSSLPSPSSPPTSKEEAILQAKTCLSSCLVKPLNNPKLASPKLKKLKQPRFRLEIPILDDDDGSPSSLTQLAFSIFSDMPISRRGSNVVVKLLFLWPDPSFIEPAVKAFRSDSTTNHIAMSPVSEPLKKALKSADVAVFMAPERSQLEDVRLSTEGFATKPVVMINPRWLFEEEKSFGDDDFVGSFDVIYAFTGLEVRGILSKRKGVIFKCVRDGVVSGERWNVLVEEEEGDGALKVVSQFKARPSMEEVELVLYNLMAMNSPITKSAKFLKDLVSNITGKK</sequence>
<gene>
    <name evidence="4" type="primary">LOC130496158</name>
</gene>
<evidence type="ECO:0000259" key="2">
    <source>
        <dbReference type="Pfam" id="PF09353"/>
    </source>
</evidence>
<accession>A0A9W3BXT2</accession>
<dbReference type="RefSeq" id="XP_056843976.1">
    <property type="nucleotide sequence ID" value="XM_056987996.1"/>
</dbReference>
<organism evidence="3 4">
    <name type="scientific">Raphanus sativus</name>
    <name type="common">Radish</name>
    <name type="synonym">Raphanus raphanistrum var. sativus</name>
    <dbReference type="NCBI Taxonomy" id="3726"/>
    <lineage>
        <taxon>Eukaryota</taxon>
        <taxon>Viridiplantae</taxon>
        <taxon>Streptophyta</taxon>
        <taxon>Embryophyta</taxon>
        <taxon>Tracheophyta</taxon>
        <taxon>Spermatophyta</taxon>
        <taxon>Magnoliopsida</taxon>
        <taxon>eudicotyledons</taxon>
        <taxon>Gunneridae</taxon>
        <taxon>Pentapetalae</taxon>
        <taxon>rosids</taxon>
        <taxon>malvids</taxon>
        <taxon>Brassicales</taxon>
        <taxon>Brassicaceae</taxon>
        <taxon>Brassiceae</taxon>
        <taxon>Raphanus</taxon>
    </lineage>
</organism>
<dbReference type="OrthoDB" id="515480at2759"/>
<name>A0A9W3BXT2_RAPSA</name>
<evidence type="ECO:0000256" key="1">
    <source>
        <dbReference type="SAM" id="MobiDB-lite"/>
    </source>
</evidence>
<proteinExistence type="predicted"/>
<dbReference type="AlphaFoldDB" id="A0A9W3BXT2"/>
<dbReference type="Proteomes" id="UP000504610">
    <property type="component" value="Chromosome 6"/>
</dbReference>
<evidence type="ECO:0000313" key="4">
    <source>
        <dbReference type="RefSeq" id="XP_056843976.1"/>
    </source>
</evidence>
<dbReference type="InterPro" id="IPR018962">
    <property type="entry name" value="DUF1995"/>
</dbReference>
<dbReference type="GO" id="GO:0009507">
    <property type="term" value="C:chloroplast"/>
    <property type="evidence" value="ECO:0007669"/>
    <property type="project" value="TreeGrafter"/>
</dbReference>
<feature type="compositionally biased region" description="Polar residues" evidence="1">
    <location>
        <begin position="1"/>
        <end position="15"/>
    </location>
</feature>
<dbReference type="GeneID" id="130496158"/>
<reference evidence="3" key="1">
    <citation type="journal article" date="2019" name="Database">
        <title>The radish genome database (RadishGD): an integrated information resource for radish genomics.</title>
        <authorList>
            <person name="Yu H.J."/>
            <person name="Baek S."/>
            <person name="Lee Y.J."/>
            <person name="Cho A."/>
            <person name="Mun J.H."/>
        </authorList>
    </citation>
    <scope>NUCLEOTIDE SEQUENCE [LARGE SCALE GENOMIC DNA]</scope>
    <source>
        <strain evidence="3">cv. WK10039</strain>
    </source>
</reference>